<dbReference type="CDD" id="cd06350">
    <property type="entry name" value="PBP1_GPCR_family_C-like"/>
    <property type="match status" value="1"/>
</dbReference>
<dbReference type="GO" id="GO:0001640">
    <property type="term" value="F:adenylate cyclase inhibiting G protein-coupled glutamate receptor activity"/>
    <property type="evidence" value="ECO:0000318"/>
    <property type="project" value="GO_Central"/>
</dbReference>
<dbReference type="CTD" id="6756748"/>
<dbReference type="EMBL" id="DS985251">
    <property type="protein sequence ID" value="EDV21899.1"/>
    <property type="molecule type" value="Genomic_DNA"/>
</dbReference>
<sequence>MAYLPGHIMITGLFSVHYNYDPFTRSCRYLNEQSVQWIQAMIYSIDQINNRSDILPNITLGYDIRDTCDSASLGILQAISLIHNRIQYGIHNPSNTMLCQSANSSKLYQPQVVGIIGGKRSRVSIPVASLVGNFDLPQISYSSTSPVLADRRRYKTFYRTVPSDTYQVSALIDIIKHFDWNYISIIAIDDSYGRQGVSEINKQTRHNEICTAVVEYISDPSDRSTISRILQRIELFPKAKAIILFTTEFDAVNIIQEAEKRNLTGLIFIGTDAWSDSLKFTRLDPKVIGGMLGVSLDGKNDPKFDQYLRSRDLCNNRINPWFIEMWKSELSHLNLDTNEIMQQCNIITELHQNYTHDFYYRTSKAAYVMDAVKALAVAVHKALGCTNDSCSAENLRGIDKFRLLEELVNVSFHGISVRKFHFTSTGDGVPKYTIVNLQPDNVDKNRMKFVKIGTWSFRQLSEQPSLEINDSKIIWNGDRPWYDIPSSNCSNHCLPGTVRVINSRETCCWQCFPCSNLSISNETNAKTCHTCSKFYHPNINHTVCNPNQIEKIEPLSTLAIFIYFVVVIALLLTLITWGLFIKYRKTAIVKASNFTVSNLLLFSICYCSLVPILFLLPKSRFTCELAVIGFGSSLTIVMLTIVSKTKTVAKVFNGELGNTNGKKKTYKLLQAVLPISITIAQICVCSVAIHFDPVKVTLIAVTRNRIHLQCSSKYKIAFLLAFAFIALSNLICIYLAFKTRKLPENFNEAKYICFTALIMFCIVVTLIPSFFTTTGPLQDAIAAFGCAAFALAALFCIFANKIYVMLFQPDLNCREQVILSVTNYAFTNVSPRCTPTATPRNNRKRDNSRLNVIESSFHNPDCSSSDADRSGSSSNRSSLREKIHVINTAQLTER</sequence>
<protein>
    <recommendedName>
        <fullName evidence="13">G-protein coupled receptors family 3 profile domain-containing protein</fullName>
    </recommendedName>
</protein>
<dbReference type="RefSeq" id="XP_002115536.1">
    <property type="nucleotide sequence ID" value="XM_002115500.1"/>
</dbReference>
<keyword evidence="8" id="KW-0675">Receptor</keyword>
<keyword evidence="9" id="KW-0325">Glycoprotein</keyword>
<evidence type="ECO:0000256" key="7">
    <source>
        <dbReference type="ARBA" id="ARBA00023136"/>
    </source>
</evidence>
<dbReference type="Pfam" id="PF07562">
    <property type="entry name" value="NCD3G"/>
    <property type="match status" value="1"/>
</dbReference>
<feature type="transmembrane region" description="Helical" evidence="12">
    <location>
        <begin position="780"/>
        <end position="799"/>
    </location>
</feature>
<dbReference type="OMA" id="TCNKAVP"/>
<keyword evidence="3 12" id="KW-0812">Transmembrane</keyword>
<dbReference type="eggNOG" id="KOG1056">
    <property type="taxonomic scope" value="Eukaryota"/>
</dbReference>
<dbReference type="SUPFAM" id="SSF53822">
    <property type="entry name" value="Periplasmic binding protein-like I"/>
    <property type="match status" value="1"/>
</dbReference>
<dbReference type="CDD" id="cd13953">
    <property type="entry name" value="7tm_classC_mGluR-like"/>
    <property type="match status" value="1"/>
</dbReference>
<dbReference type="InterPro" id="IPR050726">
    <property type="entry name" value="mGluR"/>
</dbReference>
<evidence type="ECO:0000256" key="2">
    <source>
        <dbReference type="ARBA" id="ARBA00022475"/>
    </source>
</evidence>
<dbReference type="GO" id="GO:0051966">
    <property type="term" value="P:regulation of synaptic transmission, glutamatergic"/>
    <property type="evidence" value="ECO:0000318"/>
    <property type="project" value="GO_Central"/>
</dbReference>
<keyword evidence="10" id="KW-0807">Transducer</keyword>
<dbReference type="AlphaFoldDB" id="B3S610"/>
<dbReference type="FunCoup" id="B3S610">
    <property type="interactions" value="96"/>
</dbReference>
<evidence type="ECO:0000256" key="10">
    <source>
        <dbReference type="ARBA" id="ARBA00023224"/>
    </source>
</evidence>
<evidence type="ECO:0000256" key="5">
    <source>
        <dbReference type="ARBA" id="ARBA00022989"/>
    </source>
</evidence>
<keyword evidence="7 12" id="KW-0472">Membrane</keyword>
<dbReference type="InterPro" id="IPR038550">
    <property type="entry name" value="GPCR_3_9-Cys_sf"/>
</dbReference>
<dbReference type="GO" id="GO:0007216">
    <property type="term" value="P:G protein-coupled glutamate receptor signaling pathway"/>
    <property type="evidence" value="ECO:0000318"/>
    <property type="project" value="GO_Central"/>
</dbReference>
<dbReference type="HOGENOM" id="CLU_005389_1_1_1"/>
<evidence type="ECO:0000256" key="4">
    <source>
        <dbReference type="ARBA" id="ARBA00022729"/>
    </source>
</evidence>
<evidence type="ECO:0000259" key="13">
    <source>
        <dbReference type="PROSITE" id="PS50259"/>
    </source>
</evidence>
<dbReference type="Gene3D" id="2.10.50.30">
    <property type="entry name" value="GPCR, family 3, nine cysteines domain"/>
    <property type="match status" value="1"/>
</dbReference>
<evidence type="ECO:0000256" key="12">
    <source>
        <dbReference type="SAM" id="Phobius"/>
    </source>
</evidence>
<evidence type="ECO:0000313" key="14">
    <source>
        <dbReference type="EMBL" id="EDV21899.1"/>
    </source>
</evidence>
<comment type="subcellular location">
    <subcellularLocation>
        <location evidence="1">Cell membrane</location>
        <topology evidence="1">Multi-pass membrane protein</topology>
    </subcellularLocation>
</comment>
<dbReference type="PhylomeDB" id="B3S610"/>
<dbReference type="InParanoid" id="B3S610"/>
<feature type="transmembrane region" description="Helical" evidence="12">
    <location>
        <begin position="749"/>
        <end position="768"/>
    </location>
</feature>
<keyword evidence="5 12" id="KW-1133">Transmembrane helix</keyword>
<dbReference type="InterPro" id="IPR000068">
    <property type="entry name" value="GPCR_3_Ca_sens_rcpt-rel"/>
</dbReference>
<evidence type="ECO:0000256" key="1">
    <source>
        <dbReference type="ARBA" id="ARBA00004651"/>
    </source>
</evidence>
<dbReference type="PRINTS" id="PR00248">
    <property type="entry name" value="GPCRMGR"/>
</dbReference>
<dbReference type="Proteomes" id="UP000009022">
    <property type="component" value="Unassembled WGS sequence"/>
</dbReference>
<feature type="domain" description="G-protein coupled receptors family 3 profile" evidence="13">
    <location>
        <begin position="558"/>
        <end position="821"/>
    </location>
</feature>
<keyword evidence="6" id="KW-0297">G-protein coupled receptor</keyword>
<dbReference type="InterPro" id="IPR001828">
    <property type="entry name" value="ANF_lig-bd_rcpt"/>
</dbReference>
<reference evidence="14 15" key="1">
    <citation type="journal article" date="2008" name="Nature">
        <title>The Trichoplax genome and the nature of placozoans.</title>
        <authorList>
            <person name="Srivastava M."/>
            <person name="Begovic E."/>
            <person name="Chapman J."/>
            <person name="Putnam N.H."/>
            <person name="Hellsten U."/>
            <person name="Kawashima T."/>
            <person name="Kuo A."/>
            <person name="Mitros T."/>
            <person name="Salamov A."/>
            <person name="Carpenter M.L."/>
            <person name="Signorovitch A.Y."/>
            <person name="Moreno M.A."/>
            <person name="Kamm K."/>
            <person name="Grimwood J."/>
            <person name="Schmutz J."/>
            <person name="Shapiro H."/>
            <person name="Grigoriev I.V."/>
            <person name="Buss L.W."/>
            <person name="Schierwater B."/>
            <person name="Dellaporta S.L."/>
            <person name="Rokhsar D.S."/>
        </authorList>
    </citation>
    <scope>NUCLEOTIDE SEQUENCE [LARGE SCALE GENOMIC DNA]</scope>
    <source>
        <strain evidence="14 15">Grell-BS-1999</strain>
    </source>
</reference>
<dbReference type="GO" id="GO:0005886">
    <property type="term" value="C:plasma membrane"/>
    <property type="evidence" value="ECO:0000318"/>
    <property type="project" value="GO_Central"/>
</dbReference>
<keyword evidence="15" id="KW-1185">Reference proteome</keyword>
<name>B3S610_TRIAD</name>
<dbReference type="Pfam" id="PF01094">
    <property type="entry name" value="ANF_receptor"/>
    <property type="match status" value="1"/>
</dbReference>
<feature type="transmembrane region" description="Helical" evidence="12">
    <location>
        <begin position="625"/>
        <end position="642"/>
    </location>
</feature>
<proteinExistence type="predicted"/>
<feature type="transmembrane region" description="Helical" evidence="12">
    <location>
        <begin position="593"/>
        <end position="613"/>
    </location>
</feature>
<dbReference type="InterPro" id="IPR000337">
    <property type="entry name" value="GPCR_3"/>
</dbReference>
<keyword evidence="2" id="KW-1003">Cell membrane</keyword>
<dbReference type="PRINTS" id="PR00592">
    <property type="entry name" value="CASENSINGR"/>
</dbReference>
<feature type="transmembrane region" description="Helical" evidence="12">
    <location>
        <begin position="671"/>
        <end position="691"/>
    </location>
</feature>
<evidence type="ECO:0000256" key="9">
    <source>
        <dbReference type="ARBA" id="ARBA00023180"/>
    </source>
</evidence>
<dbReference type="Pfam" id="PF00003">
    <property type="entry name" value="7tm_3"/>
    <property type="match status" value="1"/>
</dbReference>
<dbReference type="PANTHER" id="PTHR24060">
    <property type="entry name" value="METABOTROPIC GLUTAMATE RECEPTOR"/>
    <property type="match status" value="1"/>
</dbReference>
<gene>
    <name evidence="14" type="ORF">TRIADDRAFT_59571</name>
</gene>
<dbReference type="FunFam" id="3.40.50.2300:FF:000253">
    <property type="entry name" value="Extracellular calcium-sensing receptor"/>
    <property type="match status" value="1"/>
</dbReference>
<evidence type="ECO:0000256" key="3">
    <source>
        <dbReference type="ARBA" id="ARBA00022692"/>
    </source>
</evidence>
<evidence type="ECO:0000256" key="6">
    <source>
        <dbReference type="ARBA" id="ARBA00023040"/>
    </source>
</evidence>
<evidence type="ECO:0000313" key="15">
    <source>
        <dbReference type="Proteomes" id="UP000009022"/>
    </source>
</evidence>
<dbReference type="OrthoDB" id="5984008at2759"/>
<dbReference type="InterPro" id="IPR028082">
    <property type="entry name" value="Peripla_BP_I"/>
</dbReference>
<dbReference type="Gene3D" id="3.40.50.2300">
    <property type="match status" value="2"/>
</dbReference>
<organism evidence="14 15">
    <name type="scientific">Trichoplax adhaerens</name>
    <name type="common">Trichoplax reptans</name>
    <dbReference type="NCBI Taxonomy" id="10228"/>
    <lineage>
        <taxon>Eukaryota</taxon>
        <taxon>Metazoa</taxon>
        <taxon>Placozoa</taxon>
        <taxon>Uniplacotomia</taxon>
        <taxon>Trichoplacea</taxon>
        <taxon>Trichoplacidae</taxon>
        <taxon>Trichoplax</taxon>
    </lineage>
</organism>
<dbReference type="KEGG" id="tad:TRIADDRAFT_59571"/>
<feature type="transmembrane region" description="Helical" evidence="12">
    <location>
        <begin position="558"/>
        <end position="581"/>
    </location>
</feature>
<dbReference type="InterPro" id="IPR011500">
    <property type="entry name" value="GPCR_3_9-Cys_dom"/>
</dbReference>
<feature type="compositionally biased region" description="Low complexity" evidence="11">
    <location>
        <begin position="861"/>
        <end position="877"/>
    </location>
</feature>
<evidence type="ECO:0000256" key="11">
    <source>
        <dbReference type="SAM" id="MobiDB-lite"/>
    </source>
</evidence>
<dbReference type="GeneID" id="6756748"/>
<dbReference type="PROSITE" id="PS50259">
    <property type="entry name" value="G_PROTEIN_RECEP_F3_4"/>
    <property type="match status" value="1"/>
</dbReference>
<feature type="transmembrane region" description="Helical" evidence="12">
    <location>
        <begin position="716"/>
        <end position="737"/>
    </location>
</feature>
<dbReference type="FunFam" id="2.10.50.30:FF:000005">
    <property type="entry name" value="Metabotropic glutamate receptor"/>
    <property type="match status" value="1"/>
</dbReference>
<dbReference type="InterPro" id="IPR017978">
    <property type="entry name" value="GPCR_3_C"/>
</dbReference>
<accession>B3S610</accession>
<evidence type="ECO:0000256" key="8">
    <source>
        <dbReference type="ARBA" id="ARBA00023170"/>
    </source>
</evidence>
<feature type="region of interest" description="Disordered" evidence="11">
    <location>
        <begin position="856"/>
        <end position="878"/>
    </location>
</feature>
<keyword evidence="4" id="KW-0732">Signal</keyword>